<dbReference type="GO" id="GO:0005737">
    <property type="term" value="C:cytoplasm"/>
    <property type="evidence" value="ECO:0007669"/>
    <property type="project" value="UniProtKB-SubCell"/>
</dbReference>
<feature type="domain" description="YjeF C-terminal" evidence="11">
    <location>
        <begin position="19"/>
        <end position="348"/>
    </location>
</feature>
<dbReference type="Gene3D" id="3.40.1190.20">
    <property type="match status" value="1"/>
</dbReference>
<evidence type="ECO:0000313" key="12">
    <source>
        <dbReference type="EMBL" id="KAJ9157255.1"/>
    </source>
</evidence>
<dbReference type="FunFam" id="3.40.1190.20:FF:000043">
    <property type="entry name" value="ATP-dependent (S)-NAD(P)H-hydrate dehydratase"/>
    <property type="match status" value="1"/>
</dbReference>
<keyword evidence="13" id="KW-1185">Reference proteome</keyword>
<evidence type="ECO:0000256" key="2">
    <source>
        <dbReference type="ARBA" id="ARBA00022553"/>
    </source>
</evidence>
<dbReference type="SUPFAM" id="SSF53613">
    <property type="entry name" value="Ribokinase-like"/>
    <property type="match status" value="1"/>
</dbReference>
<evidence type="ECO:0000256" key="4">
    <source>
        <dbReference type="ARBA" id="ARBA00022840"/>
    </source>
</evidence>
<dbReference type="InterPro" id="IPR000631">
    <property type="entry name" value="CARKD"/>
</dbReference>
<dbReference type="GO" id="GO:0110051">
    <property type="term" value="P:metabolite repair"/>
    <property type="evidence" value="ECO:0007669"/>
    <property type="project" value="TreeGrafter"/>
</dbReference>
<protein>
    <recommendedName>
        <fullName evidence="9">ATP-dependent (S)-NAD(P)H-hydrate dehydratase</fullName>
        <ecNumber evidence="9">4.2.1.93</ecNumber>
    </recommendedName>
    <alternativeName>
        <fullName evidence="9">ATP-dependent NAD(P)HX dehydratase</fullName>
    </alternativeName>
</protein>
<evidence type="ECO:0000313" key="13">
    <source>
        <dbReference type="Proteomes" id="UP001174694"/>
    </source>
</evidence>
<dbReference type="InterPro" id="IPR029056">
    <property type="entry name" value="Ribokinase-like"/>
</dbReference>
<evidence type="ECO:0000256" key="10">
    <source>
        <dbReference type="SAM" id="MobiDB-lite"/>
    </source>
</evidence>
<dbReference type="Pfam" id="PF01256">
    <property type="entry name" value="Carb_kinase"/>
    <property type="match status" value="1"/>
</dbReference>
<comment type="subcellular location">
    <subcellularLocation>
        <location evidence="9">Cytoplasm</location>
    </subcellularLocation>
</comment>
<dbReference type="EC" id="4.2.1.93" evidence="9"/>
<dbReference type="EMBL" id="JANBVO010000001">
    <property type="protein sequence ID" value="KAJ9157255.1"/>
    <property type="molecule type" value="Genomic_DNA"/>
</dbReference>
<accession>A0AA38W0H7</accession>
<dbReference type="CDD" id="cd01171">
    <property type="entry name" value="YXKO-related"/>
    <property type="match status" value="1"/>
</dbReference>
<feature type="binding site" evidence="9">
    <location>
        <begin position="263"/>
        <end position="272"/>
    </location>
    <ligand>
        <name>ATP</name>
        <dbReference type="ChEBI" id="CHEBI:30616"/>
    </ligand>
</feature>
<comment type="catalytic activity">
    <reaction evidence="8 9">
        <text>(6S)-NADPHX + ATP = ADP + phosphate + NADPH + H(+)</text>
        <dbReference type="Rhea" id="RHEA:32231"/>
        <dbReference type="ChEBI" id="CHEBI:15378"/>
        <dbReference type="ChEBI" id="CHEBI:30616"/>
        <dbReference type="ChEBI" id="CHEBI:43474"/>
        <dbReference type="ChEBI" id="CHEBI:57783"/>
        <dbReference type="ChEBI" id="CHEBI:64076"/>
        <dbReference type="ChEBI" id="CHEBI:456216"/>
        <dbReference type="EC" id="4.2.1.93"/>
    </reaction>
</comment>
<evidence type="ECO:0000256" key="6">
    <source>
        <dbReference type="ARBA" id="ARBA00023027"/>
    </source>
</evidence>
<keyword evidence="4 9" id="KW-0067">ATP-binding</keyword>
<dbReference type="PANTHER" id="PTHR12592">
    <property type="entry name" value="ATP-DEPENDENT (S)-NAD(P)H-HYDRATE DEHYDRATASE FAMILY MEMBER"/>
    <property type="match status" value="1"/>
</dbReference>
<evidence type="ECO:0000256" key="3">
    <source>
        <dbReference type="ARBA" id="ARBA00022741"/>
    </source>
</evidence>
<keyword evidence="1 9" id="KW-0963">Cytoplasm</keyword>
<dbReference type="GO" id="GO:0047453">
    <property type="term" value="F:ATP-dependent NAD(P)H-hydrate dehydratase activity"/>
    <property type="evidence" value="ECO:0007669"/>
    <property type="project" value="UniProtKB-UniRule"/>
</dbReference>
<sequence>MPSESVTQAPEMSAATKEILARARQMVPPMLEKFHKGQLGRIAVIGGSEDYTGAPYFSAMSSARLGCDMSHVICTPAAATVIKSYSPNLMVHPLMRQSPSPTASLPGSEEDPAGASRTETDPAAISSRIIDMLPRLHVLVVGPGLGRDPLMHATVSRVITAAREAEMPFVLDADALQLVQKDPGLVRGYPLAVLTPNIVEFGRLCQALGIEDKAEEAERAGGETAKVEALARELGGVTVVQKGARDYISNGGRTETLVVDLEGGLKRSGGQGDTLTGSIATFLAWRRAYLDGIWDHGGKLDEGEMIGLAAFGGAAITRECSRLAFKKKGRSLQASDLTDEVHTSFLHLFGEYEPDTEGAKL</sequence>
<dbReference type="PROSITE" id="PS01050">
    <property type="entry name" value="YJEF_C_2"/>
    <property type="match status" value="1"/>
</dbReference>
<evidence type="ECO:0000256" key="7">
    <source>
        <dbReference type="ARBA" id="ARBA00023239"/>
    </source>
</evidence>
<evidence type="ECO:0000256" key="8">
    <source>
        <dbReference type="ARBA" id="ARBA00047472"/>
    </source>
</evidence>
<dbReference type="PROSITE" id="PS51383">
    <property type="entry name" value="YJEF_C_3"/>
    <property type="match status" value="1"/>
</dbReference>
<dbReference type="HAMAP" id="MF_01965">
    <property type="entry name" value="NADHX_dehydratase"/>
    <property type="match status" value="1"/>
</dbReference>
<dbReference type="InterPro" id="IPR017953">
    <property type="entry name" value="Carbohydrate_kinase_pred_CS"/>
</dbReference>
<feature type="binding site" evidence="9">
    <location>
        <position position="273"/>
    </location>
    <ligand>
        <name>(6S)-NADPHX</name>
        <dbReference type="ChEBI" id="CHEBI:64076"/>
    </ligand>
</feature>
<feature type="binding site" evidence="9">
    <location>
        <begin position="197"/>
        <end position="203"/>
    </location>
    <ligand>
        <name>(6S)-NADPHX</name>
        <dbReference type="ChEBI" id="CHEBI:64076"/>
    </ligand>
</feature>
<keyword evidence="7 9" id="KW-0456">Lyase</keyword>
<comment type="cofactor">
    <cofactor evidence="9">
        <name>Mg(2+)</name>
        <dbReference type="ChEBI" id="CHEBI:18420"/>
    </cofactor>
</comment>
<dbReference type="GO" id="GO:0005524">
    <property type="term" value="F:ATP binding"/>
    <property type="evidence" value="ECO:0007669"/>
    <property type="project" value="UniProtKB-KW"/>
</dbReference>
<feature type="binding site" evidence="9">
    <location>
        <begin position="242"/>
        <end position="246"/>
    </location>
    <ligand>
        <name>ATP</name>
        <dbReference type="ChEBI" id="CHEBI:30616"/>
    </ligand>
</feature>
<feature type="region of interest" description="Disordered" evidence="10">
    <location>
        <begin position="93"/>
        <end position="120"/>
    </location>
</feature>
<dbReference type="Proteomes" id="UP001174694">
    <property type="component" value="Unassembled WGS sequence"/>
</dbReference>
<dbReference type="GO" id="GO:0046496">
    <property type="term" value="P:nicotinamide nucleotide metabolic process"/>
    <property type="evidence" value="ECO:0007669"/>
    <property type="project" value="UniProtKB-UniRule"/>
</dbReference>
<comment type="caution">
    <text evidence="12">The sequence shown here is derived from an EMBL/GenBank/DDBJ whole genome shotgun (WGS) entry which is preliminary data.</text>
</comment>
<keyword evidence="5" id="KW-0521">NADP</keyword>
<dbReference type="NCBIfam" id="TIGR00196">
    <property type="entry name" value="yjeF_cterm"/>
    <property type="match status" value="1"/>
</dbReference>
<feature type="binding site" evidence="9">
    <location>
        <position position="144"/>
    </location>
    <ligand>
        <name>(6S)-NADPHX</name>
        <dbReference type="ChEBI" id="CHEBI:64076"/>
    </ligand>
</feature>
<proteinExistence type="inferred from homology"/>
<evidence type="ECO:0000259" key="11">
    <source>
        <dbReference type="PROSITE" id="PS51383"/>
    </source>
</evidence>
<gene>
    <name evidence="12" type="ORF">NKR23_g447</name>
</gene>
<name>A0AA38W0H7_9PEZI</name>
<organism evidence="12 13">
    <name type="scientific">Pleurostoma richardsiae</name>
    <dbReference type="NCBI Taxonomy" id="41990"/>
    <lineage>
        <taxon>Eukaryota</taxon>
        <taxon>Fungi</taxon>
        <taxon>Dikarya</taxon>
        <taxon>Ascomycota</taxon>
        <taxon>Pezizomycotina</taxon>
        <taxon>Sordariomycetes</taxon>
        <taxon>Sordariomycetidae</taxon>
        <taxon>Calosphaeriales</taxon>
        <taxon>Pleurostomataceae</taxon>
        <taxon>Pleurostoma</taxon>
    </lineage>
</organism>
<evidence type="ECO:0000256" key="9">
    <source>
        <dbReference type="HAMAP-Rule" id="MF_03157"/>
    </source>
</evidence>
<reference evidence="12" key="1">
    <citation type="submission" date="2022-07" db="EMBL/GenBank/DDBJ databases">
        <title>Fungi with potential for degradation of polypropylene.</title>
        <authorList>
            <person name="Gostincar C."/>
        </authorList>
    </citation>
    <scope>NUCLEOTIDE SEQUENCE</scope>
    <source>
        <strain evidence="12">EXF-13308</strain>
    </source>
</reference>
<comment type="catalytic activity">
    <reaction evidence="9">
        <text>(6S)-NADHX + ATP = ADP + phosphate + NADH + H(+)</text>
        <dbReference type="Rhea" id="RHEA:19017"/>
        <dbReference type="ChEBI" id="CHEBI:15378"/>
        <dbReference type="ChEBI" id="CHEBI:30616"/>
        <dbReference type="ChEBI" id="CHEBI:43474"/>
        <dbReference type="ChEBI" id="CHEBI:57945"/>
        <dbReference type="ChEBI" id="CHEBI:64074"/>
        <dbReference type="ChEBI" id="CHEBI:456216"/>
        <dbReference type="EC" id="4.2.1.93"/>
    </reaction>
</comment>
<evidence type="ECO:0000256" key="5">
    <source>
        <dbReference type="ARBA" id="ARBA00022857"/>
    </source>
</evidence>
<keyword evidence="6 9" id="KW-0520">NAD</keyword>
<comment type="function">
    <text evidence="9">Catalyzes the dehydration of the S-form of NAD(P)HX at the expense of ATP, which is converted to ADP. Together with NAD(P)HX epimerase, which catalyzes the epimerization of the S- and R-forms, the enzyme allows the repair of both epimers of NAD(P)HX, a damaged form of NAD(P)H that is a result of enzymatic or heat-dependent hydration.</text>
</comment>
<dbReference type="AlphaFoldDB" id="A0AA38W0H7"/>
<keyword evidence="3 9" id="KW-0547">Nucleotide-binding</keyword>
<dbReference type="PANTHER" id="PTHR12592:SF0">
    <property type="entry name" value="ATP-DEPENDENT (S)-NAD(P)H-HYDRATE DEHYDRATASE"/>
    <property type="match status" value="1"/>
</dbReference>
<comment type="similarity">
    <text evidence="9">Belongs to the NnrD/CARKD family.</text>
</comment>
<evidence type="ECO:0000256" key="1">
    <source>
        <dbReference type="ARBA" id="ARBA00022490"/>
    </source>
</evidence>
<keyword evidence="2 9" id="KW-0597">Phosphoprotein</keyword>